<accession>A0AAV5AWP7</accession>
<dbReference type="EMBL" id="BQKB01000059">
    <property type="protein sequence ID" value="GJM54034.1"/>
    <property type="molecule type" value="Genomic_DNA"/>
</dbReference>
<evidence type="ECO:0000313" key="1">
    <source>
        <dbReference type="EMBL" id="GJM49862.1"/>
    </source>
</evidence>
<keyword evidence="4" id="KW-1185">Reference proteome</keyword>
<organism evidence="1 3">
    <name type="scientific">Capnocytophaga catalasegens</name>
    <dbReference type="NCBI Taxonomy" id="1004260"/>
    <lineage>
        <taxon>Bacteria</taxon>
        <taxon>Pseudomonadati</taxon>
        <taxon>Bacteroidota</taxon>
        <taxon>Flavobacteriia</taxon>
        <taxon>Flavobacteriales</taxon>
        <taxon>Flavobacteriaceae</taxon>
        <taxon>Capnocytophaga</taxon>
    </lineage>
</organism>
<dbReference type="AlphaFoldDB" id="A0AAV5AWP7"/>
<protein>
    <submittedName>
        <fullName evidence="1">Uncharacterized protein</fullName>
    </submittedName>
</protein>
<dbReference type="EMBL" id="BQKA01000014">
    <property type="protein sequence ID" value="GJM49862.1"/>
    <property type="molecule type" value="Genomic_DNA"/>
</dbReference>
<name>A0AAV5AWP7_9FLAO</name>
<gene>
    <name evidence="1" type="ORF">RCZ15_08370</name>
    <name evidence="2" type="ORF">RCZ16_23500</name>
</gene>
<reference evidence="1 4" key="1">
    <citation type="submission" date="2021-11" db="EMBL/GenBank/DDBJ databases">
        <title>Draft genome sequence of Capnocytophaga sp. strain KC07075 isolated from cat oral cavity.</title>
        <authorList>
            <person name="Suzuki M."/>
            <person name="Imaoka K."/>
            <person name="Kimura M."/>
            <person name="Morikawa S."/>
            <person name="Maeda K."/>
        </authorList>
    </citation>
    <scope>NUCLEOTIDE SEQUENCE</scope>
    <source>
        <strain evidence="1">KC07075</strain>
        <strain evidence="2 4">KC07079</strain>
    </source>
</reference>
<dbReference type="Proteomes" id="UP001208692">
    <property type="component" value="Unassembled WGS sequence"/>
</dbReference>
<proteinExistence type="predicted"/>
<dbReference type="RefSeq" id="WP_264846541.1">
    <property type="nucleotide sequence ID" value="NZ_BPMA01000022.1"/>
</dbReference>
<comment type="caution">
    <text evidence="1">The sequence shown here is derived from an EMBL/GenBank/DDBJ whole genome shotgun (WGS) entry which is preliminary data.</text>
</comment>
<evidence type="ECO:0000313" key="2">
    <source>
        <dbReference type="EMBL" id="GJM54034.1"/>
    </source>
</evidence>
<dbReference type="Proteomes" id="UP001207736">
    <property type="component" value="Unassembled WGS sequence"/>
</dbReference>
<sequence length="88" mass="10122">MDIIIASIIFYSMETKTEKAKKLFLSGKTKEALQIFKDFKLGFSPQEKHTLQIAYECLTGNEEFYKKLGINTSEIKQNALSIVKKTLR</sequence>
<evidence type="ECO:0000313" key="4">
    <source>
        <dbReference type="Proteomes" id="UP001208692"/>
    </source>
</evidence>
<evidence type="ECO:0000313" key="3">
    <source>
        <dbReference type="Proteomes" id="UP001207736"/>
    </source>
</evidence>